<evidence type="ECO:0000313" key="2">
    <source>
        <dbReference type="EMBL" id="CAL4083025.1"/>
    </source>
</evidence>
<feature type="compositionally biased region" description="Polar residues" evidence="1">
    <location>
        <begin position="336"/>
        <end position="348"/>
    </location>
</feature>
<organism evidence="2 3">
    <name type="scientific">Meganyctiphanes norvegica</name>
    <name type="common">Northern krill</name>
    <name type="synonym">Thysanopoda norvegica</name>
    <dbReference type="NCBI Taxonomy" id="48144"/>
    <lineage>
        <taxon>Eukaryota</taxon>
        <taxon>Metazoa</taxon>
        <taxon>Ecdysozoa</taxon>
        <taxon>Arthropoda</taxon>
        <taxon>Crustacea</taxon>
        <taxon>Multicrustacea</taxon>
        <taxon>Malacostraca</taxon>
        <taxon>Eumalacostraca</taxon>
        <taxon>Eucarida</taxon>
        <taxon>Euphausiacea</taxon>
        <taxon>Euphausiidae</taxon>
        <taxon>Meganyctiphanes</taxon>
    </lineage>
</organism>
<evidence type="ECO:0008006" key="4">
    <source>
        <dbReference type="Google" id="ProtNLM"/>
    </source>
</evidence>
<dbReference type="CDD" id="cd00229">
    <property type="entry name" value="SGNH_hydrolase"/>
    <property type="match status" value="1"/>
</dbReference>
<proteinExistence type="predicted"/>
<evidence type="ECO:0000256" key="1">
    <source>
        <dbReference type="SAM" id="MobiDB-lite"/>
    </source>
</evidence>
<feature type="compositionally biased region" description="Polar residues" evidence="1">
    <location>
        <begin position="356"/>
        <end position="376"/>
    </location>
</feature>
<dbReference type="Gene3D" id="3.40.50.1110">
    <property type="entry name" value="SGNH hydrolase"/>
    <property type="match status" value="1"/>
</dbReference>
<sequence>METLALIGDSLAARYPTVLFPGNMKAKMKTHATRVTDYVNSNMVKFVTSYPKPDVAILLMGGNDIDHIKKDAEDHPPTDEQIADALIQTARAIHKENIIVIVVPIAPRTPRYTTLQSYNKRMVKINIILKDQLPLYLGYNPLTPIRMEREMLFDMVHFTNNEYDQLTTDIMEQIYLAKRNRPVTHQRAIQPQYPRPRPRYPQPDIQNQAIRPFHPQVQVNRINPNLERLRQCLRDSIITVNTENKEKVGTQEKLFDLVKLHQRLQSNAVVSDPTWLRSIIAQIEHLIATGMGAETVSVYYSFMHKPTNNVLQEVELSSTTQQTQTISTDLRNIGTQTDIDVHNSSTQTDVDDHSTGTRTDTTEAQAHSFNPQTHQRNIMTDIDVHSTGIRTDTTEAQTHSLNPPTHQRNIIDELSQMITWTVISQMENLATDTPLD</sequence>
<name>A0AAV2QHI6_MEGNR</name>
<dbReference type="Proteomes" id="UP001497623">
    <property type="component" value="Unassembled WGS sequence"/>
</dbReference>
<feature type="region of interest" description="Disordered" evidence="1">
    <location>
        <begin position="336"/>
        <end position="376"/>
    </location>
</feature>
<dbReference type="SUPFAM" id="SSF52266">
    <property type="entry name" value="SGNH hydrolase"/>
    <property type="match status" value="1"/>
</dbReference>
<reference evidence="2 3" key="1">
    <citation type="submission" date="2024-05" db="EMBL/GenBank/DDBJ databases">
        <authorList>
            <person name="Wallberg A."/>
        </authorList>
    </citation>
    <scope>NUCLEOTIDE SEQUENCE [LARGE SCALE GENOMIC DNA]</scope>
</reference>
<gene>
    <name evidence="2" type="ORF">MNOR_LOCUS12059</name>
</gene>
<protein>
    <recommendedName>
        <fullName evidence="4">SGNH hydrolase-type esterase domain-containing protein</fullName>
    </recommendedName>
</protein>
<keyword evidence="3" id="KW-1185">Reference proteome</keyword>
<accession>A0AAV2QHI6</accession>
<dbReference type="EMBL" id="CAXKWB010006487">
    <property type="protein sequence ID" value="CAL4083025.1"/>
    <property type="molecule type" value="Genomic_DNA"/>
</dbReference>
<dbReference type="AlphaFoldDB" id="A0AAV2QHI6"/>
<dbReference type="InterPro" id="IPR036514">
    <property type="entry name" value="SGNH_hydro_sf"/>
</dbReference>
<feature type="non-terminal residue" evidence="2">
    <location>
        <position position="436"/>
    </location>
</feature>
<dbReference type="GO" id="GO:0016788">
    <property type="term" value="F:hydrolase activity, acting on ester bonds"/>
    <property type="evidence" value="ECO:0007669"/>
    <property type="project" value="InterPro"/>
</dbReference>
<evidence type="ECO:0000313" key="3">
    <source>
        <dbReference type="Proteomes" id="UP001497623"/>
    </source>
</evidence>
<comment type="caution">
    <text evidence="2">The sequence shown here is derived from an EMBL/GenBank/DDBJ whole genome shotgun (WGS) entry which is preliminary data.</text>
</comment>
<dbReference type="InterPro" id="IPR001087">
    <property type="entry name" value="GDSL"/>
</dbReference>
<dbReference type="Pfam" id="PF00657">
    <property type="entry name" value="Lipase_GDSL"/>
    <property type="match status" value="1"/>
</dbReference>